<accession>A0A1A9F4X2</accession>
<dbReference type="PANTHER" id="PTHR30329:SF17">
    <property type="entry name" value="LIPOPROTEIN YFIB-RELATED"/>
    <property type="match status" value="1"/>
</dbReference>
<evidence type="ECO:0000259" key="6">
    <source>
        <dbReference type="PROSITE" id="PS51123"/>
    </source>
</evidence>
<gene>
    <name evidence="7" type="ORF">A8C75_06145</name>
</gene>
<dbReference type="PRINTS" id="PR01021">
    <property type="entry name" value="OMPADOMAIN"/>
</dbReference>
<dbReference type="AlphaFoldDB" id="A0A1A9F4X2"/>
<dbReference type="Gene3D" id="2.60.40.2540">
    <property type="match status" value="1"/>
</dbReference>
<feature type="chain" id="PRO_5008386734" evidence="5">
    <location>
        <begin position="21"/>
        <end position="285"/>
    </location>
</feature>
<comment type="subcellular location">
    <subcellularLocation>
        <location evidence="1">Cell outer membrane</location>
    </subcellularLocation>
</comment>
<dbReference type="Gene3D" id="3.30.1330.60">
    <property type="entry name" value="OmpA-like domain"/>
    <property type="match status" value="1"/>
</dbReference>
<dbReference type="InterPro" id="IPR050330">
    <property type="entry name" value="Bact_OuterMem_StrucFunc"/>
</dbReference>
<feature type="signal peptide" evidence="5">
    <location>
        <begin position="1"/>
        <end position="20"/>
    </location>
</feature>
<keyword evidence="7" id="KW-0969">Cilium</keyword>
<feature type="domain" description="OmpA-like" evidence="6">
    <location>
        <begin position="169"/>
        <end position="285"/>
    </location>
</feature>
<keyword evidence="7" id="KW-0966">Cell projection</keyword>
<name>A0A1A9F4X2_9GAMM</name>
<keyword evidence="2 3" id="KW-0472">Membrane</keyword>
<evidence type="ECO:0000256" key="5">
    <source>
        <dbReference type="SAM" id="SignalP"/>
    </source>
</evidence>
<dbReference type="InterPro" id="IPR006664">
    <property type="entry name" value="OMP_bac"/>
</dbReference>
<dbReference type="Proteomes" id="UP000078070">
    <property type="component" value="Chromosome"/>
</dbReference>
<organism evidence="7 8">
    <name type="scientific">Marinobacterium aestuarii</name>
    <dbReference type="NCBI Taxonomy" id="1821621"/>
    <lineage>
        <taxon>Bacteria</taxon>
        <taxon>Pseudomonadati</taxon>
        <taxon>Pseudomonadota</taxon>
        <taxon>Gammaproteobacteria</taxon>
        <taxon>Oceanospirillales</taxon>
        <taxon>Oceanospirillaceae</taxon>
        <taxon>Marinobacterium</taxon>
    </lineage>
</organism>
<dbReference type="CDD" id="cd07185">
    <property type="entry name" value="OmpA_C-like"/>
    <property type="match status" value="1"/>
</dbReference>
<dbReference type="GO" id="GO:0009279">
    <property type="term" value="C:cell outer membrane"/>
    <property type="evidence" value="ECO:0007669"/>
    <property type="project" value="UniProtKB-SubCell"/>
</dbReference>
<dbReference type="STRING" id="1821621.A8C75_06145"/>
<dbReference type="PROSITE" id="PS51123">
    <property type="entry name" value="OMPA_2"/>
    <property type="match status" value="1"/>
</dbReference>
<reference evidence="8" key="1">
    <citation type="submission" date="2016-05" db="EMBL/GenBank/DDBJ databases">
        <authorList>
            <person name="Baek K."/>
            <person name="Yang S.-J."/>
        </authorList>
    </citation>
    <scope>NUCLEOTIDE SEQUENCE [LARGE SCALE GENOMIC DNA]</scope>
    <source>
        <strain evidence="8">ST58-10</strain>
    </source>
</reference>
<dbReference type="Pfam" id="PF00691">
    <property type="entry name" value="OmpA"/>
    <property type="match status" value="1"/>
</dbReference>
<dbReference type="InterPro" id="IPR006665">
    <property type="entry name" value="OmpA-like"/>
</dbReference>
<keyword evidence="8" id="KW-1185">Reference proteome</keyword>
<dbReference type="InterPro" id="IPR036737">
    <property type="entry name" value="OmpA-like_sf"/>
</dbReference>
<feature type="region of interest" description="Disordered" evidence="4">
    <location>
        <begin position="265"/>
        <end position="285"/>
    </location>
</feature>
<dbReference type="KEGG" id="mars:A8C75_06145"/>
<keyword evidence="7" id="KW-0282">Flagellum</keyword>
<evidence type="ECO:0000313" key="7">
    <source>
        <dbReference type="EMBL" id="ANG65122.1"/>
    </source>
</evidence>
<dbReference type="PRINTS" id="PR01023">
    <property type="entry name" value="NAFLGMOTY"/>
</dbReference>
<keyword evidence="5" id="KW-0732">Signal</keyword>
<evidence type="ECO:0000256" key="3">
    <source>
        <dbReference type="PROSITE-ProRule" id="PRU00473"/>
    </source>
</evidence>
<evidence type="ECO:0000256" key="2">
    <source>
        <dbReference type="ARBA" id="ARBA00023136"/>
    </source>
</evidence>
<dbReference type="InterPro" id="IPR041544">
    <property type="entry name" value="MotY_N"/>
</dbReference>
<dbReference type="Pfam" id="PF18393">
    <property type="entry name" value="MotY_N"/>
    <property type="match status" value="1"/>
</dbReference>
<sequence length="285" mass="31638">MLCRLSLLLLVWLGAETALAVTYRAAIDDSRWELESSKFSCRLSQAVPAYGRALFEREAGEDVRFSLRAVEQVNASAQALLVAEAPPWRPGAAPQMIATLKVDAASGDIDVASNYARQMLAFLYKGLVPTFTRTDWQGTAEALRVGVSAANFGSAYQDYSGCVEGLLPVNYRQVARTAVLFPPATYVLSDSARARLDLIALYVKHDDSVQSVYVDGHSDNLGRRLLNRDLSKKRAEAVTEYLKAKGMDESMITMRFHGERYPVVPNNSAANRDRNRRVTIRLERE</sequence>
<dbReference type="EMBL" id="CP015839">
    <property type="protein sequence ID" value="ANG65122.1"/>
    <property type="molecule type" value="Genomic_DNA"/>
</dbReference>
<reference evidence="7 8" key="2">
    <citation type="journal article" date="2018" name="Int. J. Syst. Evol. Microbiol.">
        <title>Marinobacterium aestuarii sp. nov., a benzene-degrading marine bacterium isolated from estuary sediment.</title>
        <authorList>
            <person name="Bae S.S."/>
            <person name="Jung J."/>
            <person name="Chung D."/>
            <person name="Baek K."/>
        </authorList>
    </citation>
    <scope>NUCLEOTIDE SEQUENCE [LARGE SCALE GENOMIC DNA]</scope>
    <source>
        <strain evidence="7 8">ST58-10</strain>
    </source>
</reference>
<proteinExistence type="predicted"/>
<protein>
    <submittedName>
        <fullName evidence="7">Flagellar protein MotY</fullName>
    </submittedName>
</protein>
<evidence type="ECO:0000256" key="4">
    <source>
        <dbReference type="SAM" id="MobiDB-lite"/>
    </source>
</evidence>
<dbReference type="PANTHER" id="PTHR30329">
    <property type="entry name" value="STATOR ELEMENT OF FLAGELLAR MOTOR COMPLEX"/>
    <property type="match status" value="1"/>
</dbReference>
<dbReference type="SUPFAM" id="SSF103088">
    <property type="entry name" value="OmpA-like"/>
    <property type="match status" value="1"/>
</dbReference>
<evidence type="ECO:0000313" key="8">
    <source>
        <dbReference type="Proteomes" id="UP000078070"/>
    </source>
</evidence>
<evidence type="ECO:0000256" key="1">
    <source>
        <dbReference type="ARBA" id="ARBA00004442"/>
    </source>
</evidence>